<dbReference type="PANTHER" id="PTHR33446">
    <property type="entry name" value="PROTEIN TONB-RELATED"/>
    <property type="match status" value="1"/>
</dbReference>
<accession>A0A916ZWN9</accession>
<dbReference type="GO" id="GO:0098797">
    <property type="term" value="C:plasma membrane protein complex"/>
    <property type="evidence" value="ECO:0007669"/>
    <property type="project" value="TreeGrafter"/>
</dbReference>
<keyword evidence="8 10" id="KW-1133">Transmembrane helix</keyword>
<evidence type="ECO:0000256" key="4">
    <source>
        <dbReference type="ARBA" id="ARBA00022475"/>
    </source>
</evidence>
<evidence type="ECO:0000256" key="5">
    <source>
        <dbReference type="ARBA" id="ARBA00022519"/>
    </source>
</evidence>
<keyword evidence="9 10" id="KW-0472">Membrane</keyword>
<name>A0A916ZWN9_9SPHN</name>
<evidence type="ECO:0000256" key="2">
    <source>
        <dbReference type="ARBA" id="ARBA00006555"/>
    </source>
</evidence>
<dbReference type="Pfam" id="PF03544">
    <property type="entry name" value="TonB_C"/>
    <property type="match status" value="1"/>
</dbReference>
<dbReference type="Proteomes" id="UP000635071">
    <property type="component" value="Unassembled WGS sequence"/>
</dbReference>
<protein>
    <recommendedName>
        <fullName evidence="11">TonB C-terminal domain-containing protein</fullName>
    </recommendedName>
</protein>
<dbReference type="InterPro" id="IPR051045">
    <property type="entry name" value="TonB-dependent_transducer"/>
</dbReference>
<sequence>MGYQERNGAFRQIEALDAVVAEPAAPVAGRRAEYTGTKPNFAVISGLVAAHALLLVVLVQTNIVQLDQPEAKPLVVALMPMDEPPPPPPAEPIVTPIEVVIPTMTAPERVIEVPAPPAQMAVTDVPAPPPQTVVFAAVKPSAPASGPATAADLSSTMIEAVPPRYPIESRRRREFGAVLLMVLLRADGRVDNVSVSRSSGFERLDRAALDAVRRWRWSPTLRGGEAMMVRGVVEIPFVLQG</sequence>
<evidence type="ECO:0000259" key="11">
    <source>
        <dbReference type="PROSITE" id="PS52015"/>
    </source>
</evidence>
<dbReference type="PROSITE" id="PS52015">
    <property type="entry name" value="TONB_CTD"/>
    <property type="match status" value="1"/>
</dbReference>
<comment type="similarity">
    <text evidence="2">Belongs to the TonB family.</text>
</comment>
<keyword evidence="7" id="KW-0653">Protein transport</keyword>
<evidence type="ECO:0000256" key="6">
    <source>
        <dbReference type="ARBA" id="ARBA00022692"/>
    </source>
</evidence>
<dbReference type="AlphaFoldDB" id="A0A916ZWN9"/>
<dbReference type="NCBIfam" id="TIGR01352">
    <property type="entry name" value="tonB_Cterm"/>
    <property type="match status" value="1"/>
</dbReference>
<dbReference type="InterPro" id="IPR006260">
    <property type="entry name" value="TonB/TolA_C"/>
</dbReference>
<keyword evidence="13" id="KW-1185">Reference proteome</keyword>
<reference evidence="12" key="1">
    <citation type="journal article" date="2014" name="Int. J. Syst. Evol. Microbiol.">
        <title>Complete genome sequence of Corynebacterium casei LMG S-19264T (=DSM 44701T), isolated from a smear-ripened cheese.</title>
        <authorList>
            <consortium name="US DOE Joint Genome Institute (JGI-PGF)"/>
            <person name="Walter F."/>
            <person name="Albersmeier A."/>
            <person name="Kalinowski J."/>
            <person name="Ruckert C."/>
        </authorList>
    </citation>
    <scope>NUCLEOTIDE SEQUENCE</scope>
    <source>
        <strain evidence="12">CGMCC 1.15519</strain>
    </source>
</reference>
<evidence type="ECO:0000256" key="3">
    <source>
        <dbReference type="ARBA" id="ARBA00022448"/>
    </source>
</evidence>
<keyword evidence="6 10" id="KW-0812">Transmembrane</keyword>
<evidence type="ECO:0000256" key="7">
    <source>
        <dbReference type="ARBA" id="ARBA00022927"/>
    </source>
</evidence>
<keyword evidence="4" id="KW-1003">Cell membrane</keyword>
<proteinExistence type="inferred from homology"/>
<dbReference type="Gene3D" id="3.30.1150.10">
    <property type="match status" value="1"/>
</dbReference>
<dbReference type="GO" id="GO:0031992">
    <property type="term" value="F:energy transducer activity"/>
    <property type="evidence" value="ECO:0007669"/>
    <property type="project" value="TreeGrafter"/>
</dbReference>
<dbReference type="RefSeq" id="WP_188763255.1">
    <property type="nucleotide sequence ID" value="NZ_BMJM01000009.1"/>
</dbReference>
<feature type="transmembrane region" description="Helical" evidence="10">
    <location>
        <begin position="40"/>
        <end position="59"/>
    </location>
</feature>
<comment type="caution">
    <text evidence="12">The sequence shown here is derived from an EMBL/GenBank/DDBJ whole genome shotgun (WGS) entry which is preliminary data.</text>
</comment>
<evidence type="ECO:0000256" key="10">
    <source>
        <dbReference type="SAM" id="Phobius"/>
    </source>
</evidence>
<dbReference type="GO" id="GO:0055085">
    <property type="term" value="P:transmembrane transport"/>
    <property type="evidence" value="ECO:0007669"/>
    <property type="project" value="InterPro"/>
</dbReference>
<comment type="subcellular location">
    <subcellularLocation>
        <location evidence="1">Cell inner membrane</location>
        <topology evidence="1">Single-pass membrane protein</topology>
        <orientation evidence="1">Periplasmic side</orientation>
    </subcellularLocation>
</comment>
<keyword evidence="5" id="KW-0997">Cell inner membrane</keyword>
<gene>
    <name evidence="12" type="ORF">GCM10011529_24470</name>
</gene>
<feature type="domain" description="TonB C-terminal" evidence="11">
    <location>
        <begin position="150"/>
        <end position="241"/>
    </location>
</feature>
<dbReference type="EMBL" id="BMJM01000009">
    <property type="protein sequence ID" value="GGE17104.1"/>
    <property type="molecule type" value="Genomic_DNA"/>
</dbReference>
<dbReference type="SUPFAM" id="SSF74653">
    <property type="entry name" value="TolA/TonB C-terminal domain"/>
    <property type="match status" value="1"/>
</dbReference>
<dbReference type="GO" id="GO:0015031">
    <property type="term" value="P:protein transport"/>
    <property type="evidence" value="ECO:0007669"/>
    <property type="project" value="UniProtKB-KW"/>
</dbReference>
<evidence type="ECO:0000256" key="8">
    <source>
        <dbReference type="ARBA" id="ARBA00022989"/>
    </source>
</evidence>
<reference evidence="12" key="2">
    <citation type="submission" date="2020-09" db="EMBL/GenBank/DDBJ databases">
        <authorList>
            <person name="Sun Q."/>
            <person name="Zhou Y."/>
        </authorList>
    </citation>
    <scope>NUCLEOTIDE SEQUENCE</scope>
    <source>
        <strain evidence="12">CGMCC 1.15519</strain>
    </source>
</reference>
<keyword evidence="3" id="KW-0813">Transport</keyword>
<dbReference type="PANTHER" id="PTHR33446:SF2">
    <property type="entry name" value="PROTEIN TONB"/>
    <property type="match status" value="1"/>
</dbReference>
<evidence type="ECO:0000256" key="1">
    <source>
        <dbReference type="ARBA" id="ARBA00004383"/>
    </source>
</evidence>
<evidence type="ECO:0000313" key="12">
    <source>
        <dbReference type="EMBL" id="GGE17104.1"/>
    </source>
</evidence>
<evidence type="ECO:0000313" key="13">
    <source>
        <dbReference type="Proteomes" id="UP000635071"/>
    </source>
</evidence>
<evidence type="ECO:0000256" key="9">
    <source>
        <dbReference type="ARBA" id="ARBA00023136"/>
    </source>
</evidence>
<dbReference type="InterPro" id="IPR037682">
    <property type="entry name" value="TonB_C"/>
</dbReference>
<organism evidence="12 13">
    <name type="scientific">Sandarakinorhabdus glacialis</name>
    <dbReference type="NCBI Taxonomy" id="1614636"/>
    <lineage>
        <taxon>Bacteria</taxon>
        <taxon>Pseudomonadati</taxon>
        <taxon>Pseudomonadota</taxon>
        <taxon>Alphaproteobacteria</taxon>
        <taxon>Sphingomonadales</taxon>
        <taxon>Sphingosinicellaceae</taxon>
        <taxon>Sandarakinorhabdus</taxon>
    </lineage>
</organism>